<name>A0A1V3WLH3_MYCKA</name>
<feature type="compositionally biased region" description="Polar residues" evidence="8">
    <location>
        <begin position="355"/>
        <end position="365"/>
    </location>
</feature>
<comment type="cofactor">
    <cofactor evidence="1">
        <name>Fe(2+)</name>
        <dbReference type="ChEBI" id="CHEBI:29033"/>
    </cofactor>
</comment>
<keyword evidence="2" id="KW-0223">Dioxygenase</keyword>
<evidence type="ECO:0000256" key="8">
    <source>
        <dbReference type="SAM" id="MobiDB-lite"/>
    </source>
</evidence>
<dbReference type="Pfam" id="PF07063">
    <property type="entry name" value="HGLS"/>
    <property type="match status" value="1"/>
</dbReference>
<evidence type="ECO:0000256" key="4">
    <source>
        <dbReference type="ARBA" id="ARBA00023004"/>
    </source>
</evidence>
<proteinExistence type="inferred from homology"/>
<protein>
    <recommendedName>
        <fullName evidence="6">2-oxoadipate dioxygenase/decarboxylase</fullName>
        <ecNumber evidence="6">1.13.11.93</ecNumber>
    </recommendedName>
    <alternativeName>
        <fullName evidence="7">2-hydroxyglutarate synthase</fullName>
    </alternativeName>
</protein>
<dbReference type="EC" id="1.13.11.93" evidence="6"/>
<evidence type="ECO:0000313" key="9">
    <source>
        <dbReference type="EMBL" id="OOK67820.1"/>
    </source>
</evidence>
<dbReference type="InterPro" id="IPR009770">
    <property type="entry name" value="HGLS"/>
</dbReference>
<organism evidence="9 10">
    <name type="scientific">Mycobacterium kansasii</name>
    <dbReference type="NCBI Taxonomy" id="1768"/>
    <lineage>
        <taxon>Bacteria</taxon>
        <taxon>Bacillati</taxon>
        <taxon>Actinomycetota</taxon>
        <taxon>Actinomycetes</taxon>
        <taxon>Mycobacteriales</taxon>
        <taxon>Mycobacteriaceae</taxon>
        <taxon>Mycobacterium</taxon>
    </lineage>
</organism>
<keyword evidence="3" id="KW-0560">Oxidoreductase</keyword>
<sequence>MPAYTTLVKVSTQVNADYAARHGDAERLGSLGRVTAERHGAIRVGTPAELAAVADLFAAFGMEPVGCYDLRSARSPIPVVSTAFRPIQANELARNPFRVFTSMLATGDSRFFDAGLRNRVQNFLAQRQLFDPALLARARVIAADGGCDAAEAQVFVAGAVAAFALSREPIDKSWYDELSRVSAVAADIAGIGSTHINHLTPRVLDIDELYRRMSGRGIAMIDTIQGPPRTAGPAVLLRQTSFRALAEPRLFRCADGRITEGSLRVRFGEVEARGVALTPRGRERYDTAMAHADPAAVWGTTSRPRMRSWPRRVWPTTVAATRRHPSSTRTSCPPRRPESSAPIWTATAAIPVPPTRSTIAATTWSGWPGQSDAISTTPTHSMKHRPRRLPHDQHQRATRPGPGGFRRDRGNRRPGRAG</sequence>
<feature type="compositionally biased region" description="Basic residues" evidence="8">
    <location>
        <begin position="409"/>
        <end position="418"/>
    </location>
</feature>
<dbReference type="AlphaFoldDB" id="A0A1V3WLH3"/>
<evidence type="ECO:0000256" key="2">
    <source>
        <dbReference type="ARBA" id="ARBA00022964"/>
    </source>
</evidence>
<dbReference type="Gene3D" id="3.10.180.80">
    <property type="entry name" value="Uncharacterised protein PF07063, DUF1338"/>
    <property type="match status" value="1"/>
</dbReference>
<gene>
    <name evidence="9" type="ORF">BZL30_7486</name>
</gene>
<evidence type="ECO:0000313" key="10">
    <source>
        <dbReference type="Proteomes" id="UP000189229"/>
    </source>
</evidence>
<reference evidence="9 10" key="1">
    <citation type="submission" date="2017-02" db="EMBL/GenBank/DDBJ databases">
        <title>Complete genome sequences of Mycobacterium kansasii strains isolated from rhesus macaques.</title>
        <authorList>
            <person name="Panda A."/>
            <person name="Nagaraj S."/>
            <person name="Zhao X."/>
            <person name="Tettelin H."/>
            <person name="Detolla L.J."/>
        </authorList>
    </citation>
    <scope>NUCLEOTIDE SEQUENCE [LARGE SCALE GENOMIC DNA]</scope>
    <source>
        <strain evidence="9 10">11-3813</strain>
    </source>
</reference>
<dbReference type="Proteomes" id="UP000189229">
    <property type="component" value="Unassembled WGS sequence"/>
</dbReference>
<comment type="similarity">
    <text evidence="5">Belongs to the 2-oxoadipate dioxygenase/decarboxylase family.</text>
</comment>
<dbReference type="PANTHER" id="PTHR39479">
    <property type="match status" value="1"/>
</dbReference>
<dbReference type="PANTHER" id="PTHR39479:SF2">
    <property type="entry name" value="2-OXOADIPATE DIOXYGENASE_DECARBOXYLASE"/>
    <property type="match status" value="1"/>
</dbReference>
<evidence type="ECO:0000256" key="6">
    <source>
        <dbReference type="ARBA" id="ARBA00035023"/>
    </source>
</evidence>
<comment type="caution">
    <text evidence="9">The sequence shown here is derived from an EMBL/GenBank/DDBJ whole genome shotgun (WGS) entry which is preliminary data.</text>
</comment>
<evidence type="ECO:0000256" key="5">
    <source>
        <dbReference type="ARBA" id="ARBA00035013"/>
    </source>
</evidence>
<dbReference type="EMBL" id="MVBM01000008">
    <property type="protein sequence ID" value="OOK67820.1"/>
    <property type="molecule type" value="Genomic_DNA"/>
</dbReference>
<evidence type="ECO:0000256" key="3">
    <source>
        <dbReference type="ARBA" id="ARBA00023002"/>
    </source>
</evidence>
<dbReference type="GO" id="GO:0051213">
    <property type="term" value="F:dioxygenase activity"/>
    <property type="evidence" value="ECO:0007669"/>
    <property type="project" value="UniProtKB-KW"/>
</dbReference>
<evidence type="ECO:0000256" key="1">
    <source>
        <dbReference type="ARBA" id="ARBA00001954"/>
    </source>
</evidence>
<feature type="region of interest" description="Disordered" evidence="8">
    <location>
        <begin position="318"/>
        <end position="418"/>
    </location>
</feature>
<keyword evidence="4" id="KW-0408">Iron</keyword>
<accession>A0A1V3WLH3</accession>
<dbReference type="SMART" id="SM01150">
    <property type="entry name" value="DUF1338"/>
    <property type="match status" value="1"/>
</dbReference>
<evidence type="ECO:0000256" key="7">
    <source>
        <dbReference type="ARBA" id="ARBA00035045"/>
    </source>
</evidence>